<dbReference type="SMR" id="A0A0P0VRK4"/>
<dbReference type="PaxDb" id="39947-A0A0P0VRK4"/>
<dbReference type="OMA" id="WRVNSCK"/>
<reference evidence="4" key="1">
    <citation type="journal article" date="2005" name="Nature">
        <title>The map-based sequence of the rice genome.</title>
        <authorList>
            <consortium name="International rice genome sequencing project (IRGSP)"/>
            <person name="Matsumoto T."/>
            <person name="Wu J."/>
            <person name="Kanamori H."/>
            <person name="Katayose Y."/>
            <person name="Fujisawa M."/>
            <person name="Namiki N."/>
            <person name="Mizuno H."/>
            <person name="Yamamoto K."/>
            <person name="Antonio B.A."/>
            <person name="Baba T."/>
            <person name="Sakata K."/>
            <person name="Nagamura Y."/>
            <person name="Aoki H."/>
            <person name="Arikawa K."/>
            <person name="Arita K."/>
            <person name="Bito T."/>
            <person name="Chiden Y."/>
            <person name="Fujitsuka N."/>
            <person name="Fukunaka R."/>
            <person name="Hamada M."/>
            <person name="Harada C."/>
            <person name="Hayashi A."/>
            <person name="Hijishita S."/>
            <person name="Honda M."/>
            <person name="Hosokawa S."/>
            <person name="Ichikawa Y."/>
            <person name="Idonuma A."/>
            <person name="Iijima M."/>
            <person name="Ikeda M."/>
            <person name="Ikeno M."/>
            <person name="Ito K."/>
            <person name="Ito S."/>
            <person name="Ito T."/>
            <person name="Ito Y."/>
            <person name="Ito Y."/>
            <person name="Iwabuchi A."/>
            <person name="Kamiya K."/>
            <person name="Karasawa W."/>
            <person name="Kurita K."/>
            <person name="Katagiri S."/>
            <person name="Kikuta A."/>
            <person name="Kobayashi H."/>
            <person name="Kobayashi N."/>
            <person name="Machita K."/>
            <person name="Maehara T."/>
            <person name="Masukawa M."/>
            <person name="Mizubayashi T."/>
            <person name="Mukai Y."/>
            <person name="Nagasaki H."/>
            <person name="Nagata Y."/>
            <person name="Naito S."/>
            <person name="Nakashima M."/>
            <person name="Nakama Y."/>
            <person name="Nakamichi Y."/>
            <person name="Nakamura M."/>
            <person name="Meguro A."/>
            <person name="Negishi M."/>
            <person name="Ohta I."/>
            <person name="Ohta T."/>
            <person name="Okamoto M."/>
            <person name="Ono N."/>
            <person name="Saji S."/>
            <person name="Sakaguchi M."/>
            <person name="Sakai K."/>
            <person name="Shibata M."/>
            <person name="Shimokawa T."/>
            <person name="Song J."/>
            <person name="Takazaki Y."/>
            <person name="Terasawa K."/>
            <person name="Tsugane M."/>
            <person name="Tsuji K."/>
            <person name="Ueda S."/>
            <person name="Waki K."/>
            <person name="Yamagata H."/>
            <person name="Yamamoto M."/>
            <person name="Yamamoto S."/>
            <person name="Yamane H."/>
            <person name="Yoshiki S."/>
            <person name="Yoshihara R."/>
            <person name="Yukawa K."/>
            <person name="Zhong H."/>
            <person name="Yano M."/>
            <person name="Yuan Q."/>
            <person name="Ouyang S."/>
            <person name="Liu J."/>
            <person name="Jones K.M."/>
            <person name="Gansberger K."/>
            <person name="Moffat K."/>
            <person name="Hill J."/>
            <person name="Bera J."/>
            <person name="Fadrosh D."/>
            <person name="Jin S."/>
            <person name="Johri S."/>
            <person name="Kim M."/>
            <person name="Overton L."/>
            <person name="Reardon M."/>
            <person name="Tsitrin T."/>
            <person name="Vuong H."/>
            <person name="Weaver B."/>
            <person name="Ciecko A."/>
            <person name="Tallon L."/>
            <person name="Jackson J."/>
            <person name="Pai G."/>
            <person name="Aken S.V."/>
            <person name="Utterback T."/>
            <person name="Reidmuller S."/>
            <person name="Feldblyum T."/>
            <person name="Hsiao J."/>
            <person name="Zismann V."/>
            <person name="Iobst S."/>
            <person name="de Vazeille A.R."/>
            <person name="Buell C.R."/>
            <person name="Ying K."/>
            <person name="Li Y."/>
            <person name="Lu T."/>
            <person name="Huang Y."/>
            <person name="Zhao Q."/>
            <person name="Feng Q."/>
            <person name="Zhang L."/>
            <person name="Zhu J."/>
            <person name="Weng Q."/>
            <person name="Mu J."/>
            <person name="Lu Y."/>
            <person name="Fan D."/>
            <person name="Liu Y."/>
            <person name="Guan J."/>
            <person name="Zhang Y."/>
            <person name="Yu S."/>
            <person name="Liu X."/>
            <person name="Zhang Y."/>
            <person name="Hong G."/>
            <person name="Han B."/>
            <person name="Choisne N."/>
            <person name="Demange N."/>
            <person name="Orjeda G."/>
            <person name="Samain S."/>
            <person name="Cattolico L."/>
            <person name="Pelletier E."/>
            <person name="Couloux A."/>
            <person name="Segurens B."/>
            <person name="Wincker P."/>
            <person name="D'Hont A."/>
            <person name="Scarpelli C."/>
            <person name="Weissenbach J."/>
            <person name="Salanoubat M."/>
            <person name="Quetier F."/>
            <person name="Yu Y."/>
            <person name="Kim H.R."/>
            <person name="Rambo T."/>
            <person name="Currie J."/>
            <person name="Collura K."/>
            <person name="Luo M."/>
            <person name="Yang T."/>
            <person name="Ammiraju J.S.S."/>
            <person name="Engler F."/>
            <person name="Soderlund C."/>
            <person name="Wing R.A."/>
            <person name="Palmer L.E."/>
            <person name="de la Bastide M."/>
            <person name="Spiegel L."/>
            <person name="Nascimento L."/>
            <person name="Zutavern T."/>
            <person name="O'Shaughnessy A."/>
            <person name="Dike S."/>
            <person name="Dedhia N."/>
            <person name="Preston R."/>
            <person name="Balija V."/>
            <person name="McCombie W.R."/>
            <person name="Chow T."/>
            <person name="Chen H."/>
            <person name="Chung M."/>
            <person name="Chen C."/>
            <person name="Shaw J."/>
            <person name="Wu H."/>
            <person name="Hsiao K."/>
            <person name="Chao Y."/>
            <person name="Chu M."/>
            <person name="Cheng C."/>
            <person name="Hour A."/>
            <person name="Lee P."/>
            <person name="Lin S."/>
            <person name="Lin Y."/>
            <person name="Liou J."/>
            <person name="Liu S."/>
            <person name="Hsing Y."/>
            <person name="Raghuvanshi S."/>
            <person name="Mohanty A."/>
            <person name="Bharti A.K."/>
            <person name="Gaur A."/>
            <person name="Gupta V."/>
            <person name="Kumar D."/>
            <person name="Ravi V."/>
            <person name="Vij S."/>
            <person name="Kapur A."/>
            <person name="Khurana P."/>
            <person name="Khurana P."/>
            <person name="Khurana J.P."/>
            <person name="Tyagi A.K."/>
            <person name="Gaikwad K."/>
            <person name="Singh A."/>
            <person name="Dalal V."/>
            <person name="Srivastava S."/>
            <person name="Dixit A."/>
            <person name="Pal A.K."/>
            <person name="Ghazi I.A."/>
            <person name="Yadav M."/>
            <person name="Pandit A."/>
            <person name="Bhargava A."/>
            <person name="Sureshbabu K."/>
            <person name="Batra K."/>
            <person name="Sharma T.R."/>
            <person name="Mohapatra T."/>
            <person name="Singh N.K."/>
            <person name="Messing J."/>
            <person name="Nelson A.B."/>
            <person name="Fuks G."/>
            <person name="Kavchok S."/>
            <person name="Keizer G."/>
            <person name="Linton E."/>
            <person name="Llaca V."/>
            <person name="Song R."/>
            <person name="Tanyolac B."/>
            <person name="Young S."/>
            <person name="Ho-Il K."/>
            <person name="Hahn J.H."/>
            <person name="Sangsakoo G."/>
            <person name="Vanavichit A."/>
            <person name="de Mattos Luiz.A.T."/>
            <person name="Zimmer P.D."/>
            <person name="Malone G."/>
            <person name="Dellagostin O."/>
            <person name="de Oliveira A.C."/>
            <person name="Bevan M."/>
            <person name="Bancroft I."/>
            <person name="Minx P."/>
            <person name="Cordum H."/>
            <person name="Wilson R."/>
            <person name="Cheng Z."/>
            <person name="Jin W."/>
            <person name="Jiang J."/>
            <person name="Leong S.A."/>
            <person name="Iwama H."/>
            <person name="Gojobori T."/>
            <person name="Itoh T."/>
            <person name="Niimura Y."/>
            <person name="Fujii Y."/>
            <person name="Habara T."/>
            <person name="Sakai H."/>
            <person name="Sato Y."/>
            <person name="Wilson G."/>
            <person name="Kumar K."/>
            <person name="McCouch S."/>
            <person name="Juretic N."/>
            <person name="Hoen D."/>
            <person name="Wright S."/>
            <person name="Bruskiewich R."/>
            <person name="Bureau T."/>
            <person name="Miyao A."/>
            <person name="Hirochika H."/>
            <person name="Nishikawa T."/>
            <person name="Kadowaki K."/>
            <person name="Sugiura M."/>
            <person name="Burr B."/>
            <person name="Sasaki T."/>
        </authorList>
    </citation>
    <scope>NUCLEOTIDE SEQUENCE [LARGE SCALE GENOMIC DNA]</scope>
    <source>
        <strain evidence="4">cv. Nipponbare</strain>
    </source>
</reference>
<keyword evidence="4" id="KW-1185">Reference proteome</keyword>
<feature type="domain" description="HAT C-terminal dimerisation" evidence="2">
    <location>
        <begin position="33"/>
        <end position="118"/>
    </location>
</feature>
<evidence type="ECO:0000313" key="4">
    <source>
        <dbReference type="Proteomes" id="UP000059680"/>
    </source>
</evidence>
<evidence type="ECO:0000313" key="3">
    <source>
        <dbReference type="EMBL" id="BAS81717.1"/>
    </source>
</evidence>
<dbReference type="InterPro" id="IPR012337">
    <property type="entry name" value="RNaseH-like_sf"/>
</dbReference>
<dbReference type="SUPFAM" id="SSF53098">
    <property type="entry name" value="Ribonuclease H-like"/>
    <property type="match status" value="1"/>
</dbReference>
<dbReference type="GO" id="GO:0046983">
    <property type="term" value="F:protein dimerization activity"/>
    <property type="evidence" value="ECO:0007669"/>
    <property type="project" value="InterPro"/>
</dbReference>
<dbReference type="Gramene" id="Os02t0828533-01">
    <property type="protein sequence ID" value="Os02t0828533-01"/>
    <property type="gene ID" value="Os02g0828533"/>
</dbReference>
<protein>
    <submittedName>
        <fullName evidence="3">Os02g0828533 protein</fullName>
    </submittedName>
</protein>
<feature type="compositionally biased region" description="Polar residues" evidence="1">
    <location>
        <begin position="1"/>
        <end position="10"/>
    </location>
</feature>
<dbReference type="eggNOG" id="KOG1121">
    <property type="taxonomic scope" value="Eukaryota"/>
</dbReference>
<dbReference type="AlphaFoldDB" id="A0A0P0VRK4"/>
<feature type="region of interest" description="Disordered" evidence="1">
    <location>
        <begin position="1"/>
        <end position="22"/>
    </location>
</feature>
<dbReference type="PANTHER" id="PTHR23272">
    <property type="entry name" value="BED FINGER-RELATED"/>
    <property type="match status" value="1"/>
</dbReference>
<reference evidence="3 4" key="3">
    <citation type="journal article" date="2013" name="Rice">
        <title>Improvement of the Oryza sativa Nipponbare reference genome using next generation sequence and optical map data.</title>
        <authorList>
            <person name="Kawahara Y."/>
            <person name="de la Bastide M."/>
            <person name="Hamilton J.P."/>
            <person name="Kanamori H."/>
            <person name="McCombie W.R."/>
            <person name="Ouyang S."/>
            <person name="Schwartz D.C."/>
            <person name="Tanaka T."/>
            <person name="Wu J."/>
            <person name="Zhou S."/>
            <person name="Childs K.L."/>
            <person name="Davidson R.M."/>
            <person name="Lin H."/>
            <person name="Quesada-Ocampo L."/>
            <person name="Vaillancourt B."/>
            <person name="Sakai H."/>
            <person name="Lee S.S."/>
            <person name="Kim J."/>
            <person name="Numa H."/>
            <person name="Itoh T."/>
            <person name="Buell C.R."/>
            <person name="Matsumoto T."/>
        </authorList>
    </citation>
    <scope>NUCLEOTIDE SEQUENCE [LARGE SCALE GENOMIC DNA]</scope>
    <source>
        <strain evidence="4">cv. Nipponbare</strain>
    </source>
</reference>
<dbReference type="STRING" id="39947.A0A0P0VRK4"/>
<dbReference type="PANTHER" id="PTHR23272:SF184">
    <property type="entry name" value="OS03G0311250 PROTEIN"/>
    <property type="match status" value="1"/>
</dbReference>
<dbReference type="InterPro" id="IPR008906">
    <property type="entry name" value="HATC_C_dom"/>
</dbReference>
<organism evidence="3 4">
    <name type="scientific">Oryza sativa subsp. japonica</name>
    <name type="common">Rice</name>
    <dbReference type="NCBI Taxonomy" id="39947"/>
    <lineage>
        <taxon>Eukaryota</taxon>
        <taxon>Viridiplantae</taxon>
        <taxon>Streptophyta</taxon>
        <taxon>Embryophyta</taxon>
        <taxon>Tracheophyta</taxon>
        <taxon>Spermatophyta</taxon>
        <taxon>Magnoliopsida</taxon>
        <taxon>Liliopsida</taxon>
        <taxon>Poales</taxon>
        <taxon>Poaceae</taxon>
        <taxon>BOP clade</taxon>
        <taxon>Oryzoideae</taxon>
        <taxon>Oryzeae</taxon>
        <taxon>Oryzinae</taxon>
        <taxon>Oryza</taxon>
        <taxon>Oryza sativa</taxon>
    </lineage>
</organism>
<accession>A0A0P0VRK4</accession>
<gene>
    <name evidence="3" type="ordered locus">Os02g0828533</name>
    <name evidence="3" type="ORF">OSNPB_020828533</name>
</gene>
<dbReference type="InParanoid" id="A0A0P0VRK4"/>
<feature type="non-terminal residue" evidence="3">
    <location>
        <position position="1"/>
    </location>
</feature>
<dbReference type="Pfam" id="PF05699">
    <property type="entry name" value="Dimer_Tnp_hAT"/>
    <property type="match status" value="1"/>
</dbReference>
<name>A0A0P0VRK4_ORYSJ</name>
<dbReference type="FunCoup" id="A0A0P0VRK4">
    <property type="interactions" value="1"/>
</dbReference>
<evidence type="ECO:0000256" key="1">
    <source>
        <dbReference type="SAM" id="MobiDB-lite"/>
    </source>
</evidence>
<proteinExistence type="predicted"/>
<dbReference type="Proteomes" id="UP000059680">
    <property type="component" value="Chromosome 2"/>
</dbReference>
<dbReference type="EMBL" id="AP014958">
    <property type="protein sequence ID" value="BAS81717.1"/>
    <property type="molecule type" value="Genomic_DNA"/>
</dbReference>
<evidence type="ECO:0000259" key="2">
    <source>
        <dbReference type="Pfam" id="PF05699"/>
    </source>
</evidence>
<sequence length="146" mass="16516">DLRPNISGTRSRPLHPHTRQYLHDQSKSKVKTELTRYLEDIPQENDFPDDDFDILQWWRVNSCKYPILSRMALDLLAVPASSVASESAFSTGSRIISDYRSRLASGTVEALVCLQDWMRADGFGDPYSILTDTAEGDDVNMQLLGH</sequence>
<reference evidence="3 4" key="2">
    <citation type="journal article" date="2013" name="Plant Cell Physiol.">
        <title>Rice Annotation Project Database (RAP-DB): an integrative and interactive database for rice genomics.</title>
        <authorList>
            <person name="Sakai H."/>
            <person name="Lee S.S."/>
            <person name="Tanaka T."/>
            <person name="Numa H."/>
            <person name="Kim J."/>
            <person name="Kawahara Y."/>
            <person name="Wakimoto H."/>
            <person name="Yang C.C."/>
            <person name="Iwamoto M."/>
            <person name="Abe T."/>
            <person name="Yamada Y."/>
            <person name="Muto A."/>
            <person name="Inokuchi H."/>
            <person name="Ikemura T."/>
            <person name="Matsumoto T."/>
            <person name="Sasaki T."/>
            <person name="Itoh T."/>
        </authorList>
    </citation>
    <scope>NUCLEOTIDE SEQUENCE [LARGE SCALE GENOMIC DNA]</scope>
    <source>
        <strain evidence="4">cv. Nipponbare</strain>
    </source>
</reference>